<proteinExistence type="predicted"/>
<organism evidence="2 3">
    <name type="scientific">Streptomyces chumphonensis</name>
    <dbReference type="NCBI Taxonomy" id="1214925"/>
    <lineage>
        <taxon>Bacteria</taxon>
        <taxon>Bacillati</taxon>
        <taxon>Actinomycetota</taxon>
        <taxon>Actinomycetes</taxon>
        <taxon>Kitasatosporales</taxon>
        <taxon>Streptomycetaceae</taxon>
        <taxon>Streptomyces</taxon>
    </lineage>
</organism>
<dbReference type="Proteomes" id="UP000632289">
    <property type="component" value="Unassembled WGS sequence"/>
</dbReference>
<dbReference type="InterPro" id="IPR022062">
    <property type="entry name" value="DUF3618"/>
</dbReference>
<feature type="transmembrane region" description="Helical" evidence="1">
    <location>
        <begin position="71"/>
        <end position="90"/>
    </location>
</feature>
<keyword evidence="1" id="KW-0472">Membrane</keyword>
<keyword evidence="1" id="KW-1133">Transmembrane helix</keyword>
<dbReference type="Pfam" id="PF12277">
    <property type="entry name" value="DUF3618"/>
    <property type="match status" value="1"/>
</dbReference>
<gene>
    <name evidence="2" type="ORF">IF129_20460</name>
</gene>
<accession>A0A927F2Q4</accession>
<dbReference type="EMBL" id="JACXYU010000012">
    <property type="protein sequence ID" value="MBD3933920.1"/>
    <property type="molecule type" value="Genomic_DNA"/>
</dbReference>
<evidence type="ECO:0000256" key="1">
    <source>
        <dbReference type="SAM" id="Phobius"/>
    </source>
</evidence>
<keyword evidence="3" id="KW-1185">Reference proteome</keyword>
<reference evidence="2" key="1">
    <citation type="submission" date="2020-09" db="EMBL/GenBank/DDBJ databases">
        <title>Secondary metabolite and genome analysis of marine Streptomyces chumphonensis KK1-2T.</title>
        <authorList>
            <person name="Phongsopitanun W."/>
            <person name="Kanchanasin P."/>
            <person name="Pittayakhajonwut P."/>
            <person name="Suwanborirux K."/>
            <person name="Tanasupawat S."/>
        </authorList>
    </citation>
    <scope>NUCLEOTIDE SEQUENCE</scope>
    <source>
        <strain evidence="2">KK1-2</strain>
    </source>
</reference>
<comment type="caution">
    <text evidence="2">The sequence shown here is derived from an EMBL/GenBank/DDBJ whole genome shotgun (WGS) entry which is preliminary data.</text>
</comment>
<dbReference type="AlphaFoldDB" id="A0A927F2Q4"/>
<keyword evidence="1" id="KW-0812">Transmembrane</keyword>
<dbReference type="RefSeq" id="WP_191211210.1">
    <property type="nucleotide sequence ID" value="NZ_BAABKL010000020.1"/>
</dbReference>
<evidence type="ECO:0000313" key="3">
    <source>
        <dbReference type="Proteomes" id="UP000632289"/>
    </source>
</evidence>
<name>A0A927F2Q4_9ACTN</name>
<sequence length="97" mass="10521">MSRDFEAETSRDPRVLREQVKDTRAELGDTVAALAAKADVKAQARRKAVDAREQAHRVARTARAGGRRNRVPLVAAGAVVTVLVAAALVLRKRHGWG</sequence>
<protein>
    <submittedName>
        <fullName evidence="2">DUF3618 domain-containing protein</fullName>
    </submittedName>
</protein>
<evidence type="ECO:0000313" key="2">
    <source>
        <dbReference type="EMBL" id="MBD3933920.1"/>
    </source>
</evidence>